<accession>A0A2A9F0X7</accession>
<sequence>MKNPARELAVMLDEWTIPARVDAIDHRRSVAAGKDSTLHEEMKRATHLLSLVEQDIVRLRARGHDVADFEEALTRWAESIYSIDEGWSNVATISRAVVGAGDLRLLRSLAITTDVAGGSVQLGPESIEKVEAAITDAEDFIKGAEEIRDSLRLHLLGLLAAIREAVENGRADQAGPLVAEFIGTTSLTAEVVPEPHRSAWRQKASDWVLQFSANVAAGDGIPLVASSATAAIQGLLGS</sequence>
<evidence type="ECO:0000313" key="2">
    <source>
        <dbReference type="Proteomes" id="UP000224130"/>
    </source>
</evidence>
<gene>
    <name evidence="1" type="ORF">ATJ88_2878</name>
</gene>
<comment type="caution">
    <text evidence="1">The sequence shown here is derived from an EMBL/GenBank/DDBJ whole genome shotgun (WGS) entry which is preliminary data.</text>
</comment>
<dbReference type="EMBL" id="PDJJ01000001">
    <property type="protein sequence ID" value="PFG44160.1"/>
    <property type="molecule type" value="Genomic_DNA"/>
</dbReference>
<name>A0A2A9F0X7_9MICO</name>
<evidence type="ECO:0000313" key="1">
    <source>
        <dbReference type="EMBL" id="PFG44160.1"/>
    </source>
</evidence>
<dbReference type="RefSeq" id="WP_098464405.1">
    <property type="nucleotide sequence ID" value="NZ_PDJJ01000001.1"/>
</dbReference>
<protein>
    <submittedName>
        <fullName evidence="1">Uncharacterized protein</fullName>
    </submittedName>
</protein>
<dbReference type="OrthoDB" id="5117522at2"/>
<proteinExistence type="predicted"/>
<organism evidence="1 2">
    <name type="scientific">Isoptericola jiangsuensis</name>
    <dbReference type="NCBI Taxonomy" id="548579"/>
    <lineage>
        <taxon>Bacteria</taxon>
        <taxon>Bacillati</taxon>
        <taxon>Actinomycetota</taxon>
        <taxon>Actinomycetes</taxon>
        <taxon>Micrococcales</taxon>
        <taxon>Promicromonosporaceae</taxon>
        <taxon>Isoptericola</taxon>
    </lineage>
</organism>
<reference evidence="1 2" key="1">
    <citation type="submission" date="2017-10" db="EMBL/GenBank/DDBJ databases">
        <title>Sequencing the genomes of 1000 actinobacteria strains.</title>
        <authorList>
            <person name="Klenk H.-P."/>
        </authorList>
    </citation>
    <scope>NUCLEOTIDE SEQUENCE [LARGE SCALE GENOMIC DNA]</scope>
    <source>
        <strain evidence="1 2">DSM 21863</strain>
    </source>
</reference>
<keyword evidence="2" id="KW-1185">Reference proteome</keyword>
<dbReference type="Proteomes" id="UP000224130">
    <property type="component" value="Unassembled WGS sequence"/>
</dbReference>
<dbReference type="AlphaFoldDB" id="A0A2A9F0X7"/>